<evidence type="ECO:0000313" key="2">
    <source>
        <dbReference type="Proteomes" id="UP000067061"/>
    </source>
</evidence>
<reference evidence="1 2" key="1">
    <citation type="submission" date="2015-11" db="EMBL/GenBank/DDBJ databases">
        <authorList>
            <person name="Kook J.-K."/>
            <person name="Park S.-N."/>
            <person name="Lim Y.K."/>
            <person name="Jo E."/>
        </authorList>
    </citation>
    <scope>NUCLEOTIDE SEQUENCE [LARGE SCALE GENOMIC DNA]</scope>
    <source>
        <strain evidence="1 2">ChDC F306</strain>
        <plasmid evidence="1 2">unnamed1</plasmid>
    </source>
</reference>
<gene>
    <name evidence="1" type="ORF">RO02_12575</name>
</gene>
<dbReference type="AlphaFoldDB" id="A0AAC8WHT5"/>
<geneLocation type="plasmid" evidence="1 2">
    <name>unnamed1</name>
</geneLocation>
<dbReference type="EMBL" id="CP013122">
    <property type="protein sequence ID" value="ALM95435.1"/>
    <property type="molecule type" value="Genomic_DNA"/>
</dbReference>
<dbReference type="Proteomes" id="UP000067061">
    <property type="component" value="Plasmid unnamed1"/>
</dbReference>
<protein>
    <submittedName>
        <fullName evidence="1">Uncharacterized protein</fullName>
    </submittedName>
</protein>
<sequence>MLNSTFGLNKDYLKFIDKENSFQNENEDSYTLIFVSGAKEVFKKTGIKKAVINYIELHKENLELSIQKTENVSNQSERLQATNKEEIDKNVSNQSQIFQADKNNNALEVFNSIPVERLKRLFTLENIDFLEKFIETQRVAVITGEPVIPDYYRKLSNNKSVSIRMNEDIYNRLKKHSIDIGETVATITNYLFDMYLKEIKK</sequence>
<organism evidence="1 2">
    <name type="scientific">Fusobacterium nucleatum subsp. polymorphum</name>
    <name type="common">Fusobacterium polymorphum</name>
    <dbReference type="NCBI Taxonomy" id="76857"/>
    <lineage>
        <taxon>Bacteria</taxon>
        <taxon>Fusobacteriati</taxon>
        <taxon>Fusobacteriota</taxon>
        <taxon>Fusobacteriia</taxon>
        <taxon>Fusobacteriales</taxon>
        <taxon>Fusobacteriaceae</taxon>
        <taxon>Fusobacterium</taxon>
    </lineage>
</organism>
<accession>A0AAC8WHT5</accession>
<dbReference type="RefSeq" id="WP_060496901.1">
    <property type="nucleotide sequence ID" value="NZ_CP013122.1"/>
</dbReference>
<proteinExistence type="predicted"/>
<keyword evidence="1" id="KW-0614">Plasmid</keyword>
<evidence type="ECO:0000313" key="1">
    <source>
        <dbReference type="EMBL" id="ALM95435.1"/>
    </source>
</evidence>
<name>A0AAC8WHT5_FUSNP</name>